<comment type="similarity">
    <text evidence="1">Belongs to the sulfotransferase 1 family.</text>
</comment>
<proteinExistence type="inferred from homology"/>
<accession>A0A9J6G6R7</accession>
<comment type="caution">
    <text evidence="4">The sequence shown here is derived from an EMBL/GenBank/DDBJ whole genome shotgun (WGS) entry which is preliminary data.</text>
</comment>
<dbReference type="SUPFAM" id="SSF52540">
    <property type="entry name" value="P-loop containing nucleoside triphosphate hydrolases"/>
    <property type="match status" value="1"/>
</dbReference>
<sequence length="338" mass="38713">MAECTPSSSSPKRTKSFFVEVQGVLEPWNSNVSDVLFAIMYRPYPGDVFVTSYPCAGDVWLSMLLYALTHDGTPPADYAQLSGDVLFLEKLGRKVEAVAPPRRLRTHLPAKKLRLSRAAKYVYVVRNYRDCCLSLYDHMTSRASDYRFKDATFEEYFECFLKGQVEDNDYFDHLASWWEHEGSQNFFFVLLENLKRNFDKVLVQLGEFLGGAAERLVHDAQRLKELRALCTYDCAAAEEGSAKGGSAKVEHRQPPAEYLRDGSCYLNCLRCRRHWKAKLNDEQAERLDKRFQERTAGTPIEHIFTTLPADDSTRQHPKRQLSAVGRIASFRDIHSIST</sequence>
<dbReference type="PANTHER" id="PTHR11783">
    <property type="entry name" value="SULFOTRANSFERASE SULT"/>
    <property type="match status" value="1"/>
</dbReference>
<dbReference type="Gene3D" id="3.40.50.300">
    <property type="entry name" value="P-loop containing nucleotide triphosphate hydrolases"/>
    <property type="match status" value="1"/>
</dbReference>
<evidence type="ECO:0000259" key="3">
    <source>
        <dbReference type="Pfam" id="PF00685"/>
    </source>
</evidence>
<evidence type="ECO:0000256" key="2">
    <source>
        <dbReference type="ARBA" id="ARBA00022679"/>
    </source>
</evidence>
<keyword evidence="5" id="KW-1185">Reference proteome</keyword>
<evidence type="ECO:0000313" key="5">
    <source>
        <dbReference type="Proteomes" id="UP000821853"/>
    </source>
</evidence>
<dbReference type="InterPro" id="IPR000863">
    <property type="entry name" value="Sulfotransferase_dom"/>
</dbReference>
<dbReference type="Proteomes" id="UP000821853">
    <property type="component" value="Chromosome 3"/>
</dbReference>
<dbReference type="VEuPathDB" id="VectorBase:HLOH_046987"/>
<name>A0A9J6G6R7_HAELO</name>
<dbReference type="OrthoDB" id="6474075at2759"/>
<protein>
    <recommendedName>
        <fullName evidence="3">Sulfotransferase domain-containing protein</fullName>
    </recommendedName>
</protein>
<dbReference type="GO" id="GO:0008146">
    <property type="term" value="F:sulfotransferase activity"/>
    <property type="evidence" value="ECO:0007669"/>
    <property type="project" value="InterPro"/>
</dbReference>
<dbReference type="InterPro" id="IPR027417">
    <property type="entry name" value="P-loop_NTPase"/>
</dbReference>
<reference evidence="4 5" key="1">
    <citation type="journal article" date="2020" name="Cell">
        <title>Large-Scale Comparative Analyses of Tick Genomes Elucidate Their Genetic Diversity and Vector Capacities.</title>
        <authorList>
            <consortium name="Tick Genome and Microbiome Consortium (TIGMIC)"/>
            <person name="Jia N."/>
            <person name="Wang J."/>
            <person name="Shi W."/>
            <person name="Du L."/>
            <person name="Sun Y."/>
            <person name="Zhan W."/>
            <person name="Jiang J.F."/>
            <person name="Wang Q."/>
            <person name="Zhang B."/>
            <person name="Ji P."/>
            <person name="Bell-Sakyi L."/>
            <person name="Cui X.M."/>
            <person name="Yuan T.T."/>
            <person name="Jiang B.G."/>
            <person name="Yang W.F."/>
            <person name="Lam T.T."/>
            <person name="Chang Q.C."/>
            <person name="Ding S.J."/>
            <person name="Wang X.J."/>
            <person name="Zhu J.G."/>
            <person name="Ruan X.D."/>
            <person name="Zhao L."/>
            <person name="Wei J.T."/>
            <person name="Ye R.Z."/>
            <person name="Que T.C."/>
            <person name="Du C.H."/>
            <person name="Zhou Y.H."/>
            <person name="Cheng J.X."/>
            <person name="Dai P.F."/>
            <person name="Guo W.B."/>
            <person name="Han X.H."/>
            <person name="Huang E.J."/>
            <person name="Li L.F."/>
            <person name="Wei W."/>
            <person name="Gao Y.C."/>
            <person name="Liu J.Z."/>
            <person name="Shao H.Z."/>
            <person name="Wang X."/>
            <person name="Wang C.C."/>
            <person name="Yang T.C."/>
            <person name="Huo Q.B."/>
            <person name="Li W."/>
            <person name="Chen H.Y."/>
            <person name="Chen S.E."/>
            <person name="Zhou L.G."/>
            <person name="Ni X.B."/>
            <person name="Tian J.H."/>
            <person name="Sheng Y."/>
            <person name="Liu T."/>
            <person name="Pan Y.S."/>
            <person name="Xia L.Y."/>
            <person name="Li J."/>
            <person name="Zhao F."/>
            <person name="Cao W.C."/>
        </authorList>
    </citation>
    <scope>NUCLEOTIDE SEQUENCE [LARGE SCALE GENOMIC DNA]</scope>
    <source>
        <strain evidence="4">HaeL-2018</strain>
    </source>
</reference>
<feature type="domain" description="Sulfotransferase" evidence="3">
    <location>
        <begin position="46"/>
        <end position="298"/>
    </location>
</feature>
<dbReference type="EMBL" id="JABSTR010000005">
    <property type="protein sequence ID" value="KAH9370401.1"/>
    <property type="molecule type" value="Genomic_DNA"/>
</dbReference>
<keyword evidence="2" id="KW-0808">Transferase</keyword>
<organism evidence="4 5">
    <name type="scientific">Haemaphysalis longicornis</name>
    <name type="common">Bush tick</name>
    <dbReference type="NCBI Taxonomy" id="44386"/>
    <lineage>
        <taxon>Eukaryota</taxon>
        <taxon>Metazoa</taxon>
        <taxon>Ecdysozoa</taxon>
        <taxon>Arthropoda</taxon>
        <taxon>Chelicerata</taxon>
        <taxon>Arachnida</taxon>
        <taxon>Acari</taxon>
        <taxon>Parasitiformes</taxon>
        <taxon>Ixodida</taxon>
        <taxon>Ixodoidea</taxon>
        <taxon>Ixodidae</taxon>
        <taxon>Haemaphysalinae</taxon>
        <taxon>Haemaphysalis</taxon>
    </lineage>
</organism>
<evidence type="ECO:0000256" key="1">
    <source>
        <dbReference type="ARBA" id="ARBA00005771"/>
    </source>
</evidence>
<gene>
    <name evidence="4" type="ORF">HPB48_020394</name>
</gene>
<dbReference type="AlphaFoldDB" id="A0A9J6G6R7"/>
<evidence type="ECO:0000313" key="4">
    <source>
        <dbReference type="EMBL" id="KAH9370401.1"/>
    </source>
</evidence>
<dbReference type="Pfam" id="PF00685">
    <property type="entry name" value="Sulfotransfer_1"/>
    <property type="match status" value="1"/>
</dbReference>
<dbReference type="OMA" id="MYRPYPG"/>